<comment type="pathway">
    <text evidence="2">Carbohydrate degradation; pentose phosphate pathway; D-ribulose 5-phosphate from D-glucose 6-phosphate (oxidative stage): step 3/3.</text>
</comment>
<dbReference type="PANTHER" id="PTHR11811">
    <property type="entry name" value="6-PHOSPHOGLUCONATE DEHYDROGENASE"/>
    <property type="match status" value="1"/>
</dbReference>
<dbReference type="GO" id="GO:0019521">
    <property type="term" value="P:D-gluconate metabolic process"/>
    <property type="evidence" value="ECO:0007669"/>
    <property type="project" value="UniProtKB-KW"/>
</dbReference>
<dbReference type="Proteomes" id="UP001168098">
    <property type="component" value="Unassembled WGS sequence"/>
</dbReference>
<dbReference type="InterPro" id="IPR013057">
    <property type="entry name" value="AA_transpt_TM"/>
</dbReference>
<evidence type="ECO:0000313" key="15">
    <source>
        <dbReference type="Proteomes" id="UP001168098"/>
    </source>
</evidence>
<protein>
    <recommendedName>
        <fullName evidence="4">phosphogluconate dehydrogenase (NADP(+)-dependent, decarboxylating)</fullName>
        <ecNumber evidence="4">1.1.1.44</ecNumber>
    </recommendedName>
</protein>
<dbReference type="AlphaFoldDB" id="A0AA38YSH6"/>
<keyword evidence="11" id="KW-0570">Pentose shunt</keyword>
<keyword evidence="6" id="KW-0812">Transmembrane</keyword>
<comment type="similarity">
    <text evidence="3">Belongs to the 6-phosphogluconate dehydrogenase family.</text>
</comment>
<dbReference type="Pfam" id="PF00393">
    <property type="entry name" value="6PGD"/>
    <property type="match status" value="1"/>
</dbReference>
<evidence type="ECO:0000256" key="1">
    <source>
        <dbReference type="ARBA" id="ARBA00004370"/>
    </source>
</evidence>
<keyword evidence="9" id="KW-0560">Oxidoreductase</keyword>
<evidence type="ECO:0000256" key="3">
    <source>
        <dbReference type="ARBA" id="ARBA00008419"/>
    </source>
</evidence>
<sequence>MVHSGIEYGDMQLIAKAYDVPKSVGKLSNEELRDVFSEWNKGELLSFLIEITADIFGIKDDKGERCVYEGLIQAFCGLTFVYVLLGLNGHLAYGDQTLDIVTLNLPQCWSSMVVQFGLCMGTICCVR</sequence>
<comment type="subcellular location">
    <subcellularLocation>
        <location evidence="1">Membrane</location>
    </subcellularLocation>
</comment>
<keyword evidence="12" id="KW-0472">Membrane</keyword>
<evidence type="ECO:0000256" key="9">
    <source>
        <dbReference type="ARBA" id="ARBA00023002"/>
    </source>
</evidence>
<evidence type="ECO:0000259" key="13">
    <source>
        <dbReference type="SMART" id="SM01350"/>
    </source>
</evidence>
<dbReference type="GO" id="GO:0006098">
    <property type="term" value="P:pentose-phosphate shunt"/>
    <property type="evidence" value="ECO:0007669"/>
    <property type="project" value="UniProtKB-KW"/>
</dbReference>
<evidence type="ECO:0000256" key="7">
    <source>
        <dbReference type="ARBA" id="ARBA00022970"/>
    </source>
</evidence>
<evidence type="ECO:0000256" key="4">
    <source>
        <dbReference type="ARBA" id="ARBA00013011"/>
    </source>
</evidence>
<dbReference type="GO" id="GO:0016020">
    <property type="term" value="C:membrane"/>
    <property type="evidence" value="ECO:0007669"/>
    <property type="project" value="UniProtKB-SubCell"/>
</dbReference>
<evidence type="ECO:0000256" key="5">
    <source>
        <dbReference type="ARBA" id="ARBA00022448"/>
    </source>
</evidence>
<proteinExistence type="inferred from homology"/>
<keyword evidence="7" id="KW-0029">Amino-acid transport</keyword>
<keyword evidence="10" id="KW-0311">Gluconate utilization</keyword>
<reference evidence="14 15" key="1">
    <citation type="journal article" date="2023" name="BMC Biotechnol.">
        <title>Vitis rotundifolia cv Carlos genome sequencing.</title>
        <authorList>
            <person name="Huff M."/>
            <person name="Hulse-Kemp A."/>
            <person name="Scheffler B."/>
            <person name="Youngblood R."/>
            <person name="Simpson S."/>
            <person name="Babiker E."/>
            <person name="Staton M."/>
        </authorList>
    </citation>
    <scope>NUCLEOTIDE SEQUENCE [LARGE SCALE GENOMIC DNA]</scope>
    <source>
        <tissue evidence="14">Leaf</tissue>
    </source>
</reference>
<keyword evidence="8" id="KW-1133">Transmembrane helix</keyword>
<comment type="caution">
    <text evidence="14">The sequence shown here is derived from an EMBL/GenBank/DDBJ whole genome shotgun (WGS) entry which is preliminary data.</text>
</comment>
<dbReference type="InterPro" id="IPR008927">
    <property type="entry name" value="6-PGluconate_DH-like_C_sf"/>
</dbReference>
<accession>A0AA38YSH6</accession>
<evidence type="ECO:0000256" key="2">
    <source>
        <dbReference type="ARBA" id="ARBA00004874"/>
    </source>
</evidence>
<feature type="domain" description="6-phosphogluconate dehydrogenase C-terminal" evidence="13">
    <location>
        <begin position="1"/>
        <end position="110"/>
    </location>
</feature>
<evidence type="ECO:0000256" key="11">
    <source>
        <dbReference type="ARBA" id="ARBA00023126"/>
    </source>
</evidence>
<dbReference type="GO" id="GO:0006865">
    <property type="term" value="P:amino acid transport"/>
    <property type="evidence" value="ECO:0007669"/>
    <property type="project" value="UniProtKB-KW"/>
</dbReference>
<dbReference type="InterPro" id="IPR013328">
    <property type="entry name" value="6PGD_dom2"/>
</dbReference>
<evidence type="ECO:0000256" key="8">
    <source>
        <dbReference type="ARBA" id="ARBA00022989"/>
    </source>
</evidence>
<evidence type="ECO:0000256" key="10">
    <source>
        <dbReference type="ARBA" id="ARBA00023064"/>
    </source>
</evidence>
<evidence type="ECO:0000256" key="6">
    <source>
        <dbReference type="ARBA" id="ARBA00022692"/>
    </source>
</evidence>
<name>A0AA38YSH6_VITRO</name>
<keyword evidence="15" id="KW-1185">Reference proteome</keyword>
<dbReference type="InterPro" id="IPR006114">
    <property type="entry name" value="6PGDH_C"/>
</dbReference>
<dbReference type="SMART" id="SM01350">
    <property type="entry name" value="6PGD"/>
    <property type="match status" value="1"/>
</dbReference>
<dbReference type="EMBL" id="JARBHA010000018">
    <property type="protein sequence ID" value="KAJ9675737.1"/>
    <property type="molecule type" value="Genomic_DNA"/>
</dbReference>
<dbReference type="Gene3D" id="1.10.1040.10">
    <property type="entry name" value="N-(1-d-carboxylethyl)-l-norvaline Dehydrogenase, domain 2"/>
    <property type="match status" value="1"/>
</dbReference>
<dbReference type="EC" id="1.1.1.44" evidence="4"/>
<organism evidence="14 15">
    <name type="scientific">Vitis rotundifolia</name>
    <name type="common">Muscadine grape</name>
    <dbReference type="NCBI Taxonomy" id="103349"/>
    <lineage>
        <taxon>Eukaryota</taxon>
        <taxon>Viridiplantae</taxon>
        <taxon>Streptophyta</taxon>
        <taxon>Embryophyta</taxon>
        <taxon>Tracheophyta</taxon>
        <taxon>Spermatophyta</taxon>
        <taxon>Magnoliopsida</taxon>
        <taxon>eudicotyledons</taxon>
        <taxon>Gunneridae</taxon>
        <taxon>Pentapetalae</taxon>
        <taxon>rosids</taxon>
        <taxon>Vitales</taxon>
        <taxon>Vitaceae</taxon>
        <taxon>Viteae</taxon>
        <taxon>Vitis</taxon>
    </lineage>
</organism>
<dbReference type="SUPFAM" id="SSF48179">
    <property type="entry name" value="6-phosphogluconate dehydrogenase C-terminal domain-like"/>
    <property type="match status" value="1"/>
</dbReference>
<dbReference type="Pfam" id="PF01490">
    <property type="entry name" value="Aa_trans"/>
    <property type="match status" value="1"/>
</dbReference>
<evidence type="ECO:0000313" key="14">
    <source>
        <dbReference type="EMBL" id="KAJ9675737.1"/>
    </source>
</evidence>
<dbReference type="InterPro" id="IPR006183">
    <property type="entry name" value="Pgluconate_DH"/>
</dbReference>
<dbReference type="GO" id="GO:0004616">
    <property type="term" value="F:phosphogluconate dehydrogenase (decarboxylating) activity"/>
    <property type="evidence" value="ECO:0007669"/>
    <property type="project" value="UniProtKB-EC"/>
</dbReference>
<gene>
    <name evidence="14" type="ORF">PVL29_024592</name>
</gene>
<evidence type="ECO:0000256" key="12">
    <source>
        <dbReference type="ARBA" id="ARBA00023136"/>
    </source>
</evidence>
<keyword evidence="5" id="KW-0813">Transport</keyword>